<dbReference type="EMBL" id="OY731403">
    <property type="protein sequence ID" value="CAJ1964876.1"/>
    <property type="molecule type" value="Genomic_DNA"/>
</dbReference>
<proteinExistence type="predicted"/>
<gene>
    <name evidence="2" type="ORF">AYBTSS11_LOCUS20550</name>
</gene>
<evidence type="ECO:0000256" key="1">
    <source>
        <dbReference type="SAM" id="MobiDB-lite"/>
    </source>
</evidence>
<protein>
    <submittedName>
        <fullName evidence="2">Uncharacterized protein</fullName>
    </submittedName>
</protein>
<dbReference type="Proteomes" id="UP001189624">
    <property type="component" value="Chromosome 6"/>
</dbReference>
<feature type="region of interest" description="Disordered" evidence="1">
    <location>
        <begin position="15"/>
        <end position="47"/>
    </location>
</feature>
<reference evidence="2" key="1">
    <citation type="submission" date="2023-10" db="EMBL/GenBank/DDBJ databases">
        <authorList>
            <person name="Domelevo Entfellner J.-B."/>
        </authorList>
    </citation>
    <scope>NUCLEOTIDE SEQUENCE</scope>
</reference>
<sequence length="84" mass="9153">MTNCANQLLLSTPALSFNDVPPQPKLPTDNVFRPDRRPEPTFGPKTRAALASDSLNNRTRVKPNRVFFPADSAKPVPLVVVSPG</sequence>
<organism evidence="2 3">
    <name type="scientific">Sphenostylis stenocarpa</name>
    <dbReference type="NCBI Taxonomy" id="92480"/>
    <lineage>
        <taxon>Eukaryota</taxon>
        <taxon>Viridiplantae</taxon>
        <taxon>Streptophyta</taxon>
        <taxon>Embryophyta</taxon>
        <taxon>Tracheophyta</taxon>
        <taxon>Spermatophyta</taxon>
        <taxon>Magnoliopsida</taxon>
        <taxon>eudicotyledons</taxon>
        <taxon>Gunneridae</taxon>
        <taxon>Pentapetalae</taxon>
        <taxon>rosids</taxon>
        <taxon>fabids</taxon>
        <taxon>Fabales</taxon>
        <taxon>Fabaceae</taxon>
        <taxon>Papilionoideae</taxon>
        <taxon>50 kb inversion clade</taxon>
        <taxon>NPAAA clade</taxon>
        <taxon>indigoferoid/millettioid clade</taxon>
        <taxon>Phaseoleae</taxon>
        <taxon>Sphenostylis</taxon>
    </lineage>
</organism>
<feature type="non-terminal residue" evidence="2">
    <location>
        <position position="84"/>
    </location>
</feature>
<keyword evidence="3" id="KW-1185">Reference proteome</keyword>
<dbReference type="Gramene" id="rna-AYBTSS11_LOCUS20550">
    <property type="protein sequence ID" value="CAJ1964876.1"/>
    <property type="gene ID" value="gene-AYBTSS11_LOCUS20550"/>
</dbReference>
<evidence type="ECO:0000313" key="2">
    <source>
        <dbReference type="EMBL" id="CAJ1964876.1"/>
    </source>
</evidence>
<dbReference type="AlphaFoldDB" id="A0AA86SQ54"/>
<accession>A0AA86SQ54</accession>
<evidence type="ECO:0000313" key="3">
    <source>
        <dbReference type="Proteomes" id="UP001189624"/>
    </source>
</evidence>
<name>A0AA86SQ54_9FABA</name>